<dbReference type="SMART" id="SM00849">
    <property type="entry name" value="Lactamase_B"/>
    <property type="match status" value="1"/>
</dbReference>
<sequence length="358" mass="37405">MFWKRKPKKQEGPEATDSAAEVAVDDKAAAGATDSGTAGENPSEEKDAVAEASEKDSGRADGSEKDPGGADGSEKDPGGAEADAASTDEKPVADADADEAPADDEKPVVGEGEPDAEAAEADEDAEAVAAEADEPVGLFADETEEVGVTGPDPDGITRVRSVGVFEFDDEKFDVVANTWIVKADDEGVIVIDPGYDAEAVLEAVGDREIYLVACTNAYGPHIESAIKVAEEADADIALHPREMRAWRRHHGAEHRPEIEVEGQGALDIADLHIDVLALPGTSSGSVGYYIAELGVVFSGDALRKGEPGMVGNTYIDYTTQLASIGEALLSLPPDTRILPDRGPSTTSGAESKNFDSWV</sequence>
<reference evidence="3 4" key="1">
    <citation type="journal article" date="2013" name="Int. J. Syst. Evol. Microbiol.">
        <title>Description of Streptomonospora sediminis sp. nov. and Streptomonospora nanhaiensis sp. nov., and reclassification of Nocardiopsis arabia Hozzein &amp; Goodfellow 2008 as Streptomonospora arabica comb. nov. and emended description of the genus Streptomonospora.</title>
        <authorList>
            <person name="Zhang D.F."/>
            <person name="Pan H.Q."/>
            <person name="He J."/>
            <person name="Zhang X.M."/>
            <person name="Zhang Y.G."/>
            <person name="Klenk H.P."/>
            <person name="Hu J.C."/>
            <person name="Li W.J."/>
        </authorList>
    </citation>
    <scope>NUCLEOTIDE SEQUENCE [LARGE SCALE GENOMIC DNA]</scope>
    <source>
        <strain evidence="3 4">12A09</strain>
    </source>
</reference>
<accession>A0ABY6YVS9</accession>
<protein>
    <submittedName>
        <fullName evidence="3">MBL fold metallo-hydrolase</fullName>
    </submittedName>
</protein>
<dbReference type="InterPro" id="IPR001279">
    <property type="entry name" value="Metallo-B-lactamas"/>
</dbReference>
<evidence type="ECO:0000313" key="3">
    <source>
        <dbReference type="EMBL" id="WAE76487.1"/>
    </source>
</evidence>
<dbReference type="InterPro" id="IPR036866">
    <property type="entry name" value="RibonucZ/Hydroxyglut_hydro"/>
</dbReference>
<feature type="compositionally biased region" description="Low complexity" evidence="1">
    <location>
        <begin position="29"/>
        <end position="39"/>
    </location>
</feature>
<dbReference type="PANTHER" id="PTHR46233">
    <property type="entry name" value="HYDROXYACYLGLUTATHIONE HYDROLASE GLOC"/>
    <property type="match status" value="1"/>
</dbReference>
<feature type="domain" description="Metallo-beta-lactamase" evidence="2">
    <location>
        <begin position="175"/>
        <end position="341"/>
    </location>
</feature>
<feature type="region of interest" description="Disordered" evidence="1">
    <location>
        <begin position="334"/>
        <end position="358"/>
    </location>
</feature>
<evidence type="ECO:0000259" key="2">
    <source>
        <dbReference type="SMART" id="SM00849"/>
    </source>
</evidence>
<dbReference type="SUPFAM" id="SSF56281">
    <property type="entry name" value="Metallo-hydrolase/oxidoreductase"/>
    <property type="match status" value="1"/>
</dbReference>
<keyword evidence="4" id="KW-1185">Reference proteome</keyword>
<name>A0ABY6YVS9_9ACTN</name>
<dbReference type="PANTHER" id="PTHR46233:SF4">
    <property type="entry name" value="METALLO-BETA-LACTAMASE DOMAIN-CONTAINING PROTEIN"/>
    <property type="match status" value="1"/>
</dbReference>
<feature type="region of interest" description="Disordered" evidence="1">
    <location>
        <begin position="1"/>
        <end position="128"/>
    </location>
</feature>
<dbReference type="Pfam" id="PF00753">
    <property type="entry name" value="Lactamase_B"/>
    <property type="match status" value="1"/>
</dbReference>
<dbReference type="EMBL" id="CP113264">
    <property type="protein sequence ID" value="WAE76487.1"/>
    <property type="molecule type" value="Genomic_DNA"/>
</dbReference>
<feature type="compositionally biased region" description="Acidic residues" evidence="1">
    <location>
        <begin position="112"/>
        <end position="128"/>
    </location>
</feature>
<evidence type="ECO:0000313" key="4">
    <source>
        <dbReference type="Proteomes" id="UP001156498"/>
    </source>
</evidence>
<dbReference type="InterPro" id="IPR051453">
    <property type="entry name" value="MBL_Glyoxalase_II"/>
</dbReference>
<dbReference type="Proteomes" id="UP001156498">
    <property type="component" value="Chromosome"/>
</dbReference>
<organism evidence="3 4">
    <name type="scientific">Streptomonospora nanhaiensis</name>
    <dbReference type="NCBI Taxonomy" id="1323731"/>
    <lineage>
        <taxon>Bacteria</taxon>
        <taxon>Bacillati</taxon>
        <taxon>Actinomycetota</taxon>
        <taxon>Actinomycetes</taxon>
        <taxon>Streptosporangiales</taxon>
        <taxon>Nocardiopsidaceae</taxon>
        <taxon>Streptomonospora</taxon>
    </lineage>
</organism>
<dbReference type="Gene3D" id="3.60.15.10">
    <property type="entry name" value="Ribonuclease Z/Hydroxyacylglutathione hydrolase-like"/>
    <property type="match status" value="1"/>
</dbReference>
<gene>
    <name evidence="3" type="ORF">OUQ99_04905</name>
</gene>
<proteinExistence type="predicted"/>
<evidence type="ECO:0000256" key="1">
    <source>
        <dbReference type="SAM" id="MobiDB-lite"/>
    </source>
</evidence>
<dbReference type="RefSeq" id="WP_267950256.1">
    <property type="nucleotide sequence ID" value="NZ_CP113264.1"/>
</dbReference>
<feature type="compositionally biased region" description="Basic and acidic residues" evidence="1">
    <location>
        <begin position="43"/>
        <end position="78"/>
    </location>
</feature>